<feature type="transmembrane region" description="Helical" evidence="9">
    <location>
        <begin position="133"/>
        <end position="159"/>
    </location>
</feature>
<sequence length="205" mass="20278">MTESVTSTAPSSTAHAPTRPAAVAAQVGTFAALIAVFGVAGTIPVPGLLVPVTLQTLAVMLAGALLGPRRGAAAVLTLLALAAVGLPVLSGGRGGLGVFVSPSAGYLLGWVVAAFVVGLLVDRSVRRRGRLAFWPVLVACLVGGIGALYAVAIPILALVTGMDLAAAALANVVYLPGDALKAVLAASVTVGVARAYPAVLTHRGF</sequence>
<dbReference type="PANTHER" id="PTHR34295:SF4">
    <property type="entry name" value="BIOTIN TRANSPORTER BIOY-RELATED"/>
    <property type="match status" value="1"/>
</dbReference>
<keyword evidence="11" id="KW-1185">Reference proteome</keyword>
<evidence type="ECO:0000256" key="8">
    <source>
        <dbReference type="PIRNR" id="PIRNR016661"/>
    </source>
</evidence>
<dbReference type="GO" id="GO:0015225">
    <property type="term" value="F:biotin transmembrane transporter activity"/>
    <property type="evidence" value="ECO:0007669"/>
    <property type="project" value="UniProtKB-UniRule"/>
</dbReference>
<feature type="transmembrane region" description="Helical" evidence="9">
    <location>
        <begin position="48"/>
        <end position="66"/>
    </location>
</feature>
<comment type="subcellular location">
    <subcellularLocation>
        <location evidence="1 8">Cell membrane</location>
        <topology evidence="1 8">Multi-pass membrane protein</topology>
    </subcellularLocation>
</comment>
<keyword evidence="4 8" id="KW-1003">Cell membrane</keyword>
<dbReference type="EMBL" id="LT629776">
    <property type="protein sequence ID" value="SDS69827.1"/>
    <property type="molecule type" value="Genomic_DNA"/>
</dbReference>
<dbReference type="eggNOG" id="COG1268">
    <property type="taxonomic scope" value="Bacteria"/>
</dbReference>
<dbReference type="OrthoDB" id="9803495at2"/>
<evidence type="ECO:0000256" key="4">
    <source>
        <dbReference type="ARBA" id="ARBA00022475"/>
    </source>
</evidence>
<evidence type="ECO:0000256" key="1">
    <source>
        <dbReference type="ARBA" id="ARBA00004651"/>
    </source>
</evidence>
<keyword evidence="5 9" id="KW-0812">Transmembrane</keyword>
<keyword evidence="3 8" id="KW-0813">Transport</keyword>
<evidence type="ECO:0000313" key="11">
    <source>
        <dbReference type="Proteomes" id="UP000185663"/>
    </source>
</evidence>
<evidence type="ECO:0000313" key="10">
    <source>
        <dbReference type="EMBL" id="SDS69827.1"/>
    </source>
</evidence>
<evidence type="ECO:0000256" key="9">
    <source>
        <dbReference type="SAM" id="Phobius"/>
    </source>
</evidence>
<gene>
    <name evidence="10" type="ORF">SAMN04489860_2147</name>
</gene>
<keyword evidence="6 9" id="KW-1133">Transmembrane helix</keyword>
<proteinExistence type="inferred from homology"/>
<feature type="transmembrane region" description="Helical" evidence="9">
    <location>
        <begin position="21"/>
        <end position="42"/>
    </location>
</feature>
<evidence type="ECO:0000256" key="5">
    <source>
        <dbReference type="ARBA" id="ARBA00022692"/>
    </source>
</evidence>
<dbReference type="RefSeq" id="WP_083372488.1">
    <property type="nucleotide sequence ID" value="NZ_LT629776.1"/>
</dbReference>
<keyword evidence="7 8" id="KW-0472">Membrane</keyword>
<dbReference type="AlphaFoldDB" id="A0A1H1UBH7"/>
<evidence type="ECO:0000256" key="3">
    <source>
        <dbReference type="ARBA" id="ARBA00022448"/>
    </source>
</evidence>
<comment type="similarity">
    <text evidence="2 8">Belongs to the BioY family.</text>
</comment>
<feature type="transmembrane region" description="Helical" evidence="9">
    <location>
        <begin position="73"/>
        <end position="92"/>
    </location>
</feature>
<reference evidence="10 11" key="1">
    <citation type="submission" date="2016-10" db="EMBL/GenBank/DDBJ databases">
        <authorList>
            <person name="de Groot N.N."/>
        </authorList>
    </citation>
    <scope>NUCLEOTIDE SEQUENCE [LARGE SCALE GENOMIC DNA]</scope>
    <source>
        <strain evidence="10 11">DSM 22126</strain>
    </source>
</reference>
<dbReference type="PIRSF" id="PIRSF016661">
    <property type="entry name" value="BioY"/>
    <property type="match status" value="1"/>
</dbReference>
<evidence type="ECO:0000256" key="7">
    <source>
        <dbReference type="ARBA" id="ARBA00023136"/>
    </source>
</evidence>
<evidence type="ECO:0000256" key="2">
    <source>
        <dbReference type="ARBA" id="ARBA00010692"/>
    </source>
</evidence>
<dbReference type="InterPro" id="IPR003784">
    <property type="entry name" value="BioY"/>
</dbReference>
<dbReference type="PANTHER" id="PTHR34295">
    <property type="entry name" value="BIOTIN TRANSPORTER BIOY"/>
    <property type="match status" value="1"/>
</dbReference>
<dbReference type="Gene3D" id="1.10.1760.20">
    <property type="match status" value="1"/>
</dbReference>
<organism evidence="10 11">
    <name type="scientific">Paraoerskovia marina</name>
    <dbReference type="NCBI Taxonomy" id="545619"/>
    <lineage>
        <taxon>Bacteria</taxon>
        <taxon>Bacillati</taxon>
        <taxon>Actinomycetota</taxon>
        <taxon>Actinomycetes</taxon>
        <taxon>Micrococcales</taxon>
        <taxon>Cellulomonadaceae</taxon>
        <taxon>Paraoerskovia</taxon>
    </lineage>
</organism>
<dbReference type="GO" id="GO:0005886">
    <property type="term" value="C:plasma membrane"/>
    <property type="evidence" value="ECO:0007669"/>
    <property type="project" value="UniProtKB-SubCell"/>
</dbReference>
<evidence type="ECO:0000256" key="6">
    <source>
        <dbReference type="ARBA" id="ARBA00022989"/>
    </source>
</evidence>
<name>A0A1H1UBH7_9CELL</name>
<accession>A0A1H1UBH7</accession>
<dbReference type="Pfam" id="PF02632">
    <property type="entry name" value="BioY"/>
    <property type="match status" value="1"/>
</dbReference>
<dbReference type="STRING" id="545619.SAMN04489860_2147"/>
<feature type="transmembrane region" description="Helical" evidence="9">
    <location>
        <begin position="104"/>
        <end position="121"/>
    </location>
</feature>
<dbReference type="Proteomes" id="UP000185663">
    <property type="component" value="Chromosome I"/>
</dbReference>
<protein>
    <recommendedName>
        <fullName evidence="8">Biotin transporter</fullName>
    </recommendedName>
</protein>